<comment type="caution">
    <text evidence="9">The sequence shown here is derived from an EMBL/GenBank/DDBJ whole genome shotgun (WGS) entry which is preliminary data.</text>
</comment>
<keyword evidence="2" id="KW-0805">Transcription regulation</keyword>
<dbReference type="PANTHER" id="PTHR30419:SF8">
    <property type="entry name" value="NITROGEN ASSIMILATION TRANSCRIPTIONAL ACTIVATOR-RELATED"/>
    <property type="match status" value="1"/>
</dbReference>
<dbReference type="FunFam" id="1.10.10.10:FF:000001">
    <property type="entry name" value="LysR family transcriptional regulator"/>
    <property type="match status" value="1"/>
</dbReference>
<feature type="domain" description="HTH lysR-type" evidence="8">
    <location>
        <begin position="1"/>
        <end position="56"/>
    </location>
</feature>
<name>A0A154IPB6_RHILE</name>
<dbReference type="RefSeq" id="WP_062940589.1">
    <property type="nucleotide sequence ID" value="NZ_CP171846.1"/>
</dbReference>
<gene>
    <name evidence="9" type="ORF">A4A59_10685</name>
</gene>
<keyword evidence="3" id="KW-0238">DNA-binding</keyword>
<dbReference type="Pfam" id="PF00126">
    <property type="entry name" value="HTH_1"/>
    <property type="match status" value="1"/>
</dbReference>
<dbReference type="InterPro" id="IPR036388">
    <property type="entry name" value="WH-like_DNA-bd_sf"/>
</dbReference>
<evidence type="ECO:0000256" key="4">
    <source>
        <dbReference type="ARBA" id="ARBA00023163"/>
    </source>
</evidence>
<organism evidence="9">
    <name type="scientific">Rhizobium leguminosarum</name>
    <dbReference type="NCBI Taxonomy" id="384"/>
    <lineage>
        <taxon>Bacteria</taxon>
        <taxon>Pseudomonadati</taxon>
        <taxon>Pseudomonadota</taxon>
        <taxon>Alphaproteobacteria</taxon>
        <taxon>Hyphomicrobiales</taxon>
        <taxon>Rhizobiaceae</taxon>
        <taxon>Rhizobium/Agrobacterium group</taxon>
        <taxon>Rhizobium</taxon>
    </lineage>
</organism>
<accession>A0A154IPB6</accession>
<comment type="similarity">
    <text evidence="1">Belongs to the LysR transcriptional regulatory family.</text>
</comment>
<dbReference type="PANTHER" id="PTHR30419">
    <property type="entry name" value="HTH-TYPE TRANSCRIPTIONAL REGULATOR YBHD"/>
    <property type="match status" value="1"/>
</dbReference>
<dbReference type="InterPro" id="IPR036390">
    <property type="entry name" value="WH_DNA-bd_sf"/>
</dbReference>
<evidence type="ECO:0000256" key="1">
    <source>
        <dbReference type="ARBA" id="ARBA00009437"/>
    </source>
</evidence>
<evidence type="ECO:0000256" key="6">
    <source>
        <dbReference type="ARBA" id="ARBA00067332"/>
    </source>
</evidence>
<reference evidence="9" key="1">
    <citation type="submission" date="2016-03" db="EMBL/GenBank/DDBJ databases">
        <title>Microsymbionts genomes from the relict species Vavilovia formosa.</title>
        <authorList>
            <person name="Chirak E."/>
            <person name="Kimeklis A."/>
            <person name="Kopat V."/>
            <person name="Andronov E."/>
        </authorList>
    </citation>
    <scope>NUCLEOTIDE SEQUENCE [LARGE SCALE GENOMIC DNA]</scope>
    <source>
        <strain evidence="9">Vaf12</strain>
    </source>
</reference>
<evidence type="ECO:0000256" key="3">
    <source>
        <dbReference type="ARBA" id="ARBA00023125"/>
    </source>
</evidence>
<evidence type="ECO:0000256" key="5">
    <source>
        <dbReference type="ARBA" id="ARBA00054626"/>
    </source>
</evidence>
<evidence type="ECO:0000259" key="8">
    <source>
        <dbReference type="PROSITE" id="PS50931"/>
    </source>
</evidence>
<keyword evidence="4" id="KW-0804">Transcription</keyword>
<dbReference type="InterPro" id="IPR050950">
    <property type="entry name" value="HTH-type_LysR_regulators"/>
</dbReference>
<dbReference type="GO" id="GO:0003677">
    <property type="term" value="F:DNA binding"/>
    <property type="evidence" value="ECO:0007669"/>
    <property type="project" value="UniProtKB-KW"/>
</dbReference>
<dbReference type="GO" id="GO:0005829">
    <property type="term" value="C:cytosol"/>
    <property type="evidence" value="ECO:0007669"/>
    <property type="project" value="TreeGrafter"/>
</dbReference>
<dbReference type="AlphaFoldDB" id="A0A154IPB6"/>
<dbReference type="PRINTS" id="PR00039">
    <property type="entry name" value="HTHLYSR"/>
</dbReference>
<evidence type="ECO:0000313" key="9">
    <source>
        <dbReference type="EMBL" id="KZB02411.1"/>
    </source>
</evidence>
<dbReference type="InterPro" id="IPR005119">
    <property type="entry name" value="LysR_subst-bd"/>
</dbReference>
<dbReference type="InterPro" id="IPR000847">
    <property type="entry name" value="LysR_HTH_N"/>
</dbReference>
<dbReference type="GO" id="GO:0003700">
    <property type="term" value="F:DNA-binding transcription factor activity"/>
    <property type="evidence" value="ECO:0007669"/>
    <property type="project" value="InterPro"/>
</dbReference>
<dbReference type="EMBL" id="LVYU01000057">
    <property type="protein sequence ID" value="KZB02411.1"/>
    <property type="molecule type" value="Genomic_DNA"/>
</dbReference>
<comment type="function">
    <text evidence="5">Transcriptional regulator of the ttuABCDE tartrate utilization operon.</text>
</comment>
<evidence type="ECO:0000256" key="2">
    <source>
        <dbReference type="ARBA" id="ARBA00023015"/>
    </source>
</evidence>
<dbReference type="PROSITE" id="PS50931">
    <property type="entry name" value="HTH_LYSR"/>
    <property type="match status" value="1"/>
</dbReference>
<proteinExistence type="inferred from homology"/>
<protein>
    <recommendedName>
        <fullName evidence="6">HTH-type transcriptional regulator TtuA</fullName>
    </recommendedName>
    <alternativeName>
        <fullName evidence="7">Tartrate utilization transcriptional regulator</fullName>
    </alternativeName>
</protein>
<dbReference type="Gene3D" id="3.40.190.10">
    <property type="entry name" value="Periplasmic binding protein-like II"/>
    <property type="match status" value="2"/>
</dbReference>
<sequence>MRELRQFVEVANQRSISRAAKKLNISQPALSRAIRRLEDSYGVPLFNRTGAGVELSVYGSALYSRAVRILPALDEAKEEIEHLQGRAKAVIRIATGDLWGLVILPGIIKAFSRTHPGVVVHVEIADDGTRFEGMRHGVYDLVFGTLSYKYEAVMQVEFETLARQATYIYCDKDHHLAKATTVTLDDLLRQRWISPGYGDDEGPGQLERQTRDFAVRVDSMLQALLIMQGSPLVMAASSGFEKLFDGFGIRPVMFEDHGRVQESGAIYFPRALEKSPVRDFLRLVRGSMPLLALPEFSLAETA</sequence>
<dbReference type="Gene3D" id="1.10.10.10">
    <property type="entry name" value="Winged helix-like DNA-binding domain superfamily/Winged helix DNA-binding domain"/>
    <property type="match status" value="1"/>
</dbReference>
<evidence type="ECO:0000256" key="7">
    <source>
        <dbReference type="ARBA" id="ARBA00083243"/>
    </source>
</evidence>
<dbReference type="SUPFAM" id="SSF53850">
    <property type="entry name" value="Periplasmic binding protein-like II"/>
    <property type="match status" value="1"/>
</dbReference>
<dbReference type="SUPFAM" id="SSF46785">
    <property type="entry name" value="Winged helix' DNA-binding domain"/>
    <property type="match status" value="1"/>
</dbReference>
<dbReference type="Pfam" id="PF03466">
    <property type="entry name" value="LysR_substrate"/>
    <property type="match status" value="1"/>
</dbReference>